<dbReference type="OrthoDB" id="5348860at2"/>
<accession>A0A4R0HGQ0</accession>
<organism evidence="2 3">
    <name type="scientific">Kribbella soli</name>
    <dbReference type="NCBI Taxonomy" id="1124743"/>
    <lineage>
        <taxon>Bacteria</taxon>
        <taxon>Bacillati</taxon>
        <taxon>Actinomycetota</taxon>
        <taxon>Actinomycetes</taxon>
        <taxon>Propionibacteriales</taxon>
        <taxon>Kribbellaceae</taxon>
        <taxon>Kribbella</taxon>
    </lineage>
</organism>
<reference evidence="2 3" key="1">
    <citation type="submission" date="2019-02" db="EMBL/GenBank/DDBJ databases">
        <title>Kribbella capetownensis sp. nov. and Kribbella speibonae sp. nov., isolated from soil.</title>
        <authorList>
            <person name="Curtis S.M."/>
            <person name="Norton I."/>
            <person name="Everest G.J."/>
            <person name="Meyers P.R."/>
        </authorList>
    </citation>
    <scope>NUCLEOTIDE SEQUENCE [LARGE SCALE GENOMIC DNA]</scope>
    <source>
        <strain evidence="2 3">KCTC 29219</strain>
    </source>
</reference>
<keyword evidence="3" id="KW-1185">Reference proteome</keyword>
<name>A0A4R0HGQ0_9ACTN</name>
<dbReference type="AlphaFoldDB" id="A0A4R0HGQ0"/>
<keyword evidence="1" id="KW-1133">Transmembrane helix</keyword>
<evidence type="ECO:0000313" key="2">
    <source>
        <dbReference type="EMBL" id="TCC10435.1"/>
    </source>
</evidence>
<evidence type="ECO:0000313" key="3">
    <source>
        <dbReference type="Proteomes" id="UP000292346"/>
    </source>
</evidence>
<keyword evidence="1" id="KW-0812">Transmembrane</keyword>
<evidence type="ECO:0000256" key="1">
    <source>
        <dbReference type="SAM" id="Phobius"/>
    </source>
</evidence>
<protein>
    <submittedName>
        <fullName evidence="2">Uncharacterized protein</fullName>
    </submittedName>
</protein>
<dbReference type="RefSeq" id="WP_131334849.1">
    <property type="nucleotide sequence ID" value="NZ_SJJZ01000001.1"/>
</dbReference>
<dbReference type="EMBL" id="SJJZ01000001">
    <property type="protein sequence ID" value="TCC10435.1"/>
    <property type="molecule type" value="Genomic_DNA"/>
</dbReference>
<dbReference type="Proteomes" id="UP000292346">
    <property type="component" value="Unassembled WGS sequence"/>
</dbReference>
<dbReference type="Gene3D" id="2.40.128.640">
    <property type="match status" value="1"/>
</dbReference>
<feature type="transmembrane region" description="Helical" evidence="1">
    <location>
        <begin position="12"/>
        <end position="30"/>
    </location>
</feature>
<sequence>MPVVGRLRGWRLTTGVGVLALAAVLVALILTRGPDAPQTFGPWYPLTNQAGARASADFENHVPCSIDNPPVADCQRVKLGIVLYGTPAAPSTYLISIIRVGTGDNTRETHEGTWTVTRGTALDPAATVYQLDAFAPAHLRAFWPVSTEILYLLDQTRMPRPGTAAYGYALTNIPIGQTVQPPG</sequence>
<comment type="caution">
    <text evidence="2">The sequence shown here is derived from an EMBL/GenBank/DDBJ whole genome shotgun (WGS) entry which is preliminary data.</text>
</comment>
<keyword evidence="1" id="KW-0472">Membrane</keyword>
<gene>
    <name evidence="2" type="ORF">E0H45_03675</name>
</gene>
<proteinExistence type="predicted"/>